<protein>
    <submittedName>
        <fullName evidence="1">Uncharacterized protein</fullName>
    </submittedName>
</protein>
<reference evidence="1" key="1">
    <citation type="journal article" date="2016" name="Sci. Rep.">
        <title>Molecular characterization of firefly nuptial gifts: a multi-omics approach sheds light on postcopulatory sexual selection.</title>
        <authorList>
            <person name="Al-Wathiqui N."/>
            <person name="Fallon T.R."/>
            <person name="South A."/>
            <person name="Weng J.K."/>
            <person name="Lewis S.M."/>
        </authorList>
    </citation>
    <scope>NUCLEOTIDE SEQUENCE</scope>
</reference>
<sequence length="298" mass="33257">MTSLISFTKVMESVDMSKLKDFLSEIPKVRDLIKFQGFNFDAILSAAEANWQNYMSNPTRHEEMLSIWPVTDPNQAKAYAICYLAVLFFERGNNALTVIDTIQDETERSKFSMAIDAFKVVKSISSNKTTGINLSRLISVHPHLGMTVLTKDSKFDRIVPESRYNSAVDNLDDAGVFPMWLRWSGAATAIPLNAVTQHPKVTTDDLAYCIACIKYSSLLESTYIDVNILKKRTTAEKLLTDEAHIAKISKLIDAAYSTSSVSNAQRFSMLQSAGILSNKGLLNIEVIRAYGSVVLRMF</sequence>
<dbReference type="EMBL" id="GEZM01033604">
    <property type="protein sequence ID" value="JAV84215.1"/>
    <property type="molecule type" value="Transcribed_RNA"/>
</dbReference>
<proteinExistence type="predicted"/>
<name>A0A1Y1MIR0_PHOPY</name>
<organism evidence="1">
    <name type="scientific">Photinus pyralis</name>
    <name type="common">Common eastern firefly</name>
    <name type="synonym">Lampyris pyralis</name>
    <dbReference type="NCBI Taxonomy" id="7054"/>
    <lineage>
        <taxon>Eukaryota</taxon>
        <taxon>Metazoa</taxon>
        <taxon>Ecdysozoa</taxon>
        <taxon>Arthropoda</taxon>
        <taxon>Hexapoda</taxon>
        <taxon>Insecta</taxon>
        <taxon>Pterygota</taxon>
        <taxon>Neoptera</taxon>
        <taxon>Endopterygota</taxon>
        <taxon>Coleoptera</taxon>
        <taxon>Polyphaga</taxon>
        <taxon>Elateriformia</taxon>
        <taxon>Elateroidea</taxon>
        <taxon>Lampyridae</taxon>
        <taxon>Lampyrinae</taxon>
        <taxon>Photinus</taxon>
    </lineage>
</organism>
<dbReference type="AlphaFoldDB" id="A0A1Y1MIR0"/>
<accession>A0A1Y1MIR0</accession>
<evidence type="ECO:0000313" key="1">
    <source>
        <dbReference type="EMBL" id="JAV84215.1"/>
    </source>
</evidence>